<dbReference type="GO" id="GO:0016813">
    <property type="term" value="F:hydrolase activity, acting on carbon-nitrogen (but not peptide) bonds, in linear amidines"/>
    <property type="evidence" value="ECO:0007669"/>
    <property type="project" value="InterPro"/>
</dbReference>
<dbReference type="KEGG" id="elio:KO353_14495"/>
<dbReference type="Proteomes" id="UP000694001">
    <property type="component" value="Chromosome"/>
</dbReference>
<keyword evidence="3" id="KW-0479">Metal-binding</keyword>
<name>A0A975U1Y5_9PROT</name>
<evidence type="ECO:0000313" key="7">
    <source>
        <dbReference type="Proteomes" id="UP000694001"/>
    </source>
</evidence>
<gene>
    <name evidence="6" type="ORF">KO353_14495</name>
</gene>
<comment type="subunit">
    <text evidence="2">Homodimer.</text>
</comment>
<dbReference type="InterPro" id="IPR010158">
    <property type="entry name" value="Amidase_Cbmase"/>
</dbReference>
<protein>
    <submittedName>
        <fullName evidence="6">Zn-dependent hydrolase</fullName>
    </submittedName>
</protein>
<dbReference type="EMBL" id="CP076448">
    <property type="protein sequence ID" value="QXM24432.1"/>
    <property type="molecule type" value="Genomic_DNA"/>
</dbReference>
<evidence type="ECO:0000313" key="6">
    <source>
        <dbReference type="EMBL" id="QXM24432.1"/>
    </source>
</evidence>
<organism evidence="6 7">
    <name type="scientific">Elioraea tepida</name>
    <dbReference type="NCBI Taxonomy" id="2843330"/>
    <lineage>
        <taxon>Bacteria</taxon>
        <taxon>Pseudomonadati</taxon>
        <taxon>Pseudomonadota</taxon>
        <taxon>Alphaproteobacteria</taxon>
        <taxon>Acetobacterales</taxon>
        <taxon>Elioraeaceae</taxon>
        <taxon>Elioraea</taxon>
    </lineage>
</organism>
<proteinExistence type="predicted"/>
<dbReference type="RefSeq" id="WP_218285489.1">
    <property type="nucleotide sequence ID" value="NZ_CP076448.1"/>
</dbReference>
<evidence type="ECO:0000256" key="4">
    <source>
        <dbReference type="ARBA" id="ARBA00022801"/>
    </source>
</evidence>
<evidence type="ECO:0000256" key="2">
    <source>
        <dbReference type="ARBA" id="ARBA00011738"/>
    </source>
</evidence>
<keyword evidence="5" id="KW-0464">Manganese</keyword>
<keyword evidence="4 6" id="KW-0378">Hydrolase</keyword>
<dbReference type="NCBIfam" id="TIGR01879">
    <property type="entry name" value="hydantase"/>
    <property type="match status" value="1"/>
</dbReference>
<dbReference type="Pfam" id="PF01546">
    <property type="entry name" value="Peptidase_M20"/>
    <property type="match status" value="1"/>
</dbReference>
<evidence type="ECO:0000256" key="5">
    <source>
        <dbReference type="ARBA" id="ARBA00023211"/>
    </source>
</evidence>
<keyword evidence="7" id="KW-1185">Reference proteome</keyword>
<dbReference type="PIRSF" id="PIRSF001235">
    <property type="entry name" value="Amidase_carbamoylase"/>
    <property type="match status" value="1"/>
</dbReference>
<accession>A0A975U1Y5</accession>
<dbReference type="InterPro" id="IPR002933">
    <property type="entry name" value="Peptidase_M20"/>
</dbReference>
<dbReference type="AlphaFoldDB" id="A0A975U1Y5"/>
<reference evidence="6" key="1">
    <citation type="submission" date="2021-06" db="EMBL/GenBank/DDBJ databases">
        <title>Elioraea tepida, sp. nov., a moderately thermophilic aerobic anoxygenic phototrophic bacterium isolated from an alkaline siliceous hot spring mat community in Yellowstone National Park, WY, USA.</title>
        <authorList>
            <person name="Saini M.K."/>
            <person name="Yoshida S."/>
            <person name="Sebastian A."/>
            <person name="Hirose S."/>
            <person name="Hara E."/>
            <person name="Tamaki H."/>
            <person name="Soulier N.T."/>
            <person name="Albert I."/>
            <person name="Hanada S."/>
            <person name="Bryant D.A."/>
            <person name="Tank M."/>
        </authorList>
    </citation>
    <scope>NUCLEOTIDE SEQUENCE</scope>
    <source>
        <strain evidence="6">MS-P2</strain>
    </source>
</reference>
<dbReference type="GO" id="GO:0046872">
    <property type="term" value="F:metal ion binding"/>
    <property type="evidence" value="ECO:0007669"/>
    <property type="project" value="UniProtKB-KW"/>
</dbReference>
<comment type="cofactor">
    <cofactor evidence="1">
        <name>Mn(2+)</name>
        <dbReference type="ChEBI" id="CHEBI:29035"/>
    </cofactor>
</comment>
<sequence length="403" mass="43953">MARIDAGRLLEDLHTLRGFGRFRTGVHRPTLSPEDIASRRWLAGRLAEAGLEPRIDGIASVFGFTRNPGRRLLIGSHLESQNEAGWLDGAMGVIFGLEVARALPQLPIDVAAWVDEEGHYGSFLGSRSFIGEVTEEEIDRAINRTTGESMRSGLERAGLSGVPRVTLDDPSRYLGYLEAHIEQGDELEAKGLVLGVVTSIVAIWNFRIRFIGEQNHAGTTRMAIRKDARVAMTRLANRIDDTFPDVIAERSVWTIGRMSLDPNAPSIIPGAAEMNVQFRDADPAVLDRLEAHLRRLVAEADAAGPCRVTIEVASKTIPKVMDARFQDALARAAEAHAPGRWQRMPSGAGHDAQVLALRMPAGMLFVPSIGGISHHWTEDTKEEDIVRGCAVLADAAEALLTQS</sequence>
<dbReference type="PANTHER" id="PTHR32494:SF19">
    <property type="entry name" value="ALLANTOATE DEIMINASE-RELATED"/>
    <property type="match status" value="1"/>
</dbReference>
<dbReference type="CDD" id="cd03884">
    <property type="entry name" value="M20_bAS"/>
    <property type="match status" value="1"/>
</dbReference>
<dbReference type="PANTHER" id="PTHR32494">
    <property type="entry name" value="ALLANTOATE DEIMINASE-RELATED"/>
    <property type="match status" value="1"/>
</dbReference>
<evidence type="ECO:0000256" key="1">
    <source>
        <dbReference type="ARBA" id="ARBA00001936"/>
    </source>
</evidence>
<evidence type="ECO:0000256" key="3">
    <source>
        <dbReference type="ARBA" id="ARBA00022723"/>
    </source>
</evidence>